<dbReference type="InterPro" id="IPR026444">
    <property type="entry name" value="Secre_tail"/>
</dbReference>
<evidence type="ECO:0000313" key="2">
    <source>
        <dbReference type="EMBL" id="MBD2702515.1"/>
    </source>
</evidence>
<evidence type="ECO:0000259" key="1">
    <source>
        <dbReference type="Pfam" id="PF18962"/>
    </source>
</evidence>
<name>A0A926Y407_9BACT</name>
<dbReference type="Gene3D" id="3.40.390.10">
    <property type="entry name" value="Collagenase (Catalytic Domain)"/>
    <property type="match status" value="1"/>
</dbReference>
<organism evidence="2 3">
    <name type="scientific">Spirosoma profusum</name>
    <dbReference type="NCBI Taxonomy" id="2771354"/>
    <lineage>
        <taxon>Bacteria</taxon>
        <taxon>Pseudomonadati</taxon>
        <taxon>Bacteroidota</taxon>
        <taxon>Cytophagia</taxon>
        <taxon>Cytophagales</taxon>
        <taxon>Cytophagaceae</taxon>
        <taxon>Spirosoma</taxon>
    </lineage>
</organism>
<dbReference type="AlphaFoldDB" id="A0A926Y407"/>
<protein>
    <submittedName>
        <fullName evidence="2">T9SS type A sorting domain-containing protein</fullName>
    </submittedName>
</protein>
<dbReference type="NCBIfam" id="TIGR04183">
    <property type="entry name" value="Por_Secre_tail"/>
    <property type="match status" value="1"/>
</dbReference>
<proteinExistence type="predicted"/>
<accession>A0A926Y407</accession>
<dbReference type="SUPFAM" id="SSF55486">
    <property type="entry name" value="Metalloproteases ('zincins'), catalytic domain"/>
    <property type="match status" value="1"/>
</dbReference>
<dbReference type="InterPro" id="IPR024079">
    <property type="entry name" value="MetalloPept_cat_dom_sf"/>
</dbReference>
<keyword evidence="3" id="KW-1185">Reference proteome</keyword>
<sequence>MNHWMLRGILVVVWFIVAVNNVTAQKSGGTVPYSVIGTPAYGPRIVYYKDERNALTTVPAPESILKNKEANGRLAAPTAQFIVTYNNFTTEAKQAFQYAVDIWSTLISSPVPIRIQANWGFQTPNVLGSAGPGSYRYNFDGGQRANAFYPIALAEKIARRELNAPEEADIIADFNRNNDWYFGTDGKTPKGQTDMVTAVLHELAHGLGFIGFFTVVGDNGLYTQALASIYDQFIETGQGKRLVTSTKEFPNDSEELKLQLAGHNLFINGSTLKQSTGDRAKVYAPYNFDPAASVYHLNEDTYPPGNINSLMTPLLAQAEVIHSPGPIVMNFLADMEWKTTSVLHEPIIGSEDPADLVFSTRIISDTTLTPGSVRLYYRKTQPTAKDSVFTTVTPTQVGTTSEYRFTLPAAQSQGDIWYYLSAKDVAGRTFTNPGRLINGTQLLYHTQSGPDNVAPTIQYVPTKNVMFATNAVDSLPIYARIKDNRAGISAAYVEYKINGVAQPNLNLKFTKITVNGFTYDSMYVNRINFPANSLKAGDKITYRIVAVDMSKAKNQVFNPANGFYELPVLAPRAARDQYVTTFSDATSASDFIGYGFSVTTAAGFSDPAIHSEHPYRNGADFKAQSNYEYVLLSPIRIKANPDSAVIRFDEIVLIEPSEPGSKLGDANFYDYVLVEGSSNNGQTWRPLVDAYSSRDKAEWLNAYKASIVADNSTTAGTPALYRRREIPLLKQGSAFKAGDQILIRFRMFADQLSYGWGWAIDNLRIQAAPPAIVLAEEPTRNATFSLYPNPVNGGSVRIVADLPNVVSEVNLRLIGLSGQAIRQQTLKVSGSRINDLFDMGQLPTGLYFLQLKANDLVITQKVLVAD</sequence>
<feature type="domain" description="Secretion system C-terminal sorting" evidence="1">
    <location>
        <begin position="786"/>
        <end position="864"/>
    </location>
</feature>
<evidence type="ECO:0000313" key="3">
    <source>
        <dbReference type="Proteomes" id="UP000598820"/>
    </source>
</evidence>
<dbReference type="RefSeq" id="WP_190888368.1">
    <property type="nucleotide sequence ID" value="NZ_JACWZY010000015.1"/>
</dbReference>
<dbReference type="GO" id="GO:0008237">
    <property type="term" value="F:metallopeptidase activity"/>
    <property type="evidence" value="ECO:0007669"/>
    <property type="project" value="InterPro"/>
</dbReference>
<dbReference type="Proteomes" id="UP000598820">
    <property type="component" value="Unassembled WGS sequence"/>
</dbReference>
<dbReference type="EMBL" id="JACWZY010000015">
    <property type="protein sequence ID" value="MBD2702515.1"/>
    <property type="molecule type" value="Genomic_DNA"/>
</dbReference>
<dbReference type="Pfam" id="PF18962">
    <property type="entry name" value="Por_Secre_tail"/>
    <property type="match status" value="1"/>
</dbReference>
<gene>
    <name evidence="2" type="ORF">IC229_17840</name>
</gene>
<comment type="caution">
    <text evidence="2">The sequence shown here is derived from an EMBL/GenBank/DDBJ whole genome shotgun (WGS) entry which is preliminary data.</text>
</comment>
<reference evidence="2" key="1">
    <citation type="submission" date="2020-09" db="EMBL/GenBank/DDBJ databases">
        <authorList>
            <person name="Kim M.K."/>
        </authorList>
    </citation>
    <scope>NUCLEOTIDE SEQUENCE</scope>
    <source>
        <strain evidence="2">BT702</strain>
    </source>
</reference>